<evidence type="ECO:0000259" key="15">
    <source>
        <dbReference type="PROSITE" id="PS50835"/>
    </source>
</evidence>
<organism evidence="16 18">
    <name type="scientific">Mus musculus</name>
    <name type="common">Mouse</name>
    <dbReference type="NCBI Taxonomy" id="10090"/>
    <lineage>
        <taxon>Eukaryota</taxon>
        <taxon>Metazoa</taxon>
        <taxon>Chordata</taxon>
        <taxon>Craniata</taxon>
        <taxon>Vertebrata</taxon>
        <taxon>Euteleostomi</taxon>
        <taxon>Mammalia</taxon>
        <taxon>Eutheria</taxon>
        <taxon>Euarchontoglires</taxon>
        <taxon>Glires</taxon>
        <taxon>Rodentia</taxon>
        <taxon>Myomorpha</taxon>
        <taxon>Muroidea</taxon>
        <taxon>Muridae</taxon>
        <taxon>Murinae</taxon>
        <taxon>Mus</taxon>
        <taxon>Mus</taxon>
    </lineage>
</organism>
<evidence type="ECO:0000256" key="10">
    <source>
        <dbReference type="ARBA" id="ARBA00023170"/>
    </source>
</evidence>
<keyword evidence="9" id="KW-1015">Disulfide bond</keyword>
<dbReference type="PANTHER" id="PTHR11481">
    <property type="entry name" value="IMMUNOGLOBULIN FC RECEPTOR"/>
    <property type="match status" value="1"/>
</dbReference>
<dbReference type="RefSeq" id="NP_001070657.1">
    <property type="nucleotide sequence ID" value="NM_001077189.2"/>
</dbReference>
<evidence type="ECO:0000256" key="12">
    <source>
        <dbReference type="ARBA" id="ARBA00023319"/>
    </source>
</evidence>
<dbReference type="SUPFAM" id="SSF48726">
    <property type="entry name" value="Immunoglobulin"/>
    <property type="match status" value="2"/>
</dbReference>
<dbReference type="ExpressionAtlas" id="A0A0B4J1E6">
    <property type="expression patterns" value="baseline and differential"/>
</dbReference>
<evidence type="ECO:0000256" key="1">
    <source>
        <dbReference type="ARBA" id="ARBA00004251"/>
    </source>
</evidence>
<comment type="subcellular location">
    <subcellularLocation>
        <location evidence="1">Cell membrane</location>
        <topology evidence="1">Single-pass type I membrane protein</topology>
    </subcellularLocation>
</comment>
<keyword evidence="8 14" id="KW-0472">Membrane</keyword>
<evidence type="ECO:0000256" key="5">
    <source>
        <dbReference type="ARBA" id="ARBA00022729"/>
    </source>
</evidence>
<name>A0A0B4J1E6_MOUSE</name>
<dbReference type="Ensembl" id="ENSMUST00000027966.14">
    <property type="protein sequence ID" value="ENSMUSP00000027966.8"/>
    <property type="gene ID" value="ENSMUSG00000026656.16"/>
</dbReference>
<dbReference type="Pfam" id="PF13895">
    <property type="entry name" value="Ig_2"/>
    <property type="match status" value="2"/>
</dbReference>
<dbReference type="InterPro" id="IPR007110">
    <property type="entry name" value="Ig-like_dom"/>
</dbReference>
<protein>
    <submittedName>
        <fullName evidence="16">Fc receptor, IgG, low affinity IIb</fullName>
    </submittedName>
</protein>
<reference evidence="16" key="2">
    <citation type="journal article" date="2011" name="PLoS Biol.">
        <title>Modernizing reference genome assemblies.</title>
        <authorList>
            <person name="Church D.M."/>
            <person name="Schneider V.A."/>
            <person name="Graves T."/>
            <person name="Auger K."/>
            <person name="Cunningham F."/>
            <person name="Bouk N."/>
            <person name="Chen H.C."/>
            <person name="Agarwala R."/>
            <person name="McLaren W.M."/>
            <person name="Ritchie G.R."/>
            <person name="Albracht D."/>
            <person name="Kremitzki M."/>
            <person name="Rock S."/>
            <person name="Kotkiewicz H."/>
            <person name="Kremitzki C."/>
            <person name="Wollam A."/>
            <person name="Trani L."/>
            <person name="Fulton L."/>
            <person name="Fulton R."/>
            <person name="Matthews L."/>
            <person name="Whitehead S."/>
            <person name="Chow W."/>
            <person name="Torrance J."/>
            <person name="Dunn M."/>
            <person name="Harden G."/>
            <person name="Threadgold G."/>
            <person name="Wood J."/>
            <person name="Collins J."/>
            <person name="Heath P."/>
            <person name="Griffiths G."/>
            <person name="Pelan S."/>
            <person name="Grafham D."/>
            <person name="Eichler E.E."/>
            <person name="Weinstock G."/>
            <person name="Mardis E.R."/>
            <person name="Wilson R.K."/>
            <person name="Howe K."/>
            <person name="Flicek P."/>
            <person name="Hubbard T."/>
        </authorList>
    </citation>
    <scope>NUCLEOTIDE SEQUENCE [LARGE SCALE GENOMIC DNA]</scope>
    <source>
        <strain evidence="16">C57BL/6J</strain>
    </source>
</reference>
<dbReference type="GeneID" id="14130"/>
<dbReference type="AlphaFoldDB" id="A0A0B4J1E6"/>
<evidence type="ECO:0000256" key="4">
    <source>
        <dbReference type="ARBA" id="ARBA00022692"/>
    </source>
</evidence>
<evidence type="ECO:0007829" key="19">
    <source>
        <dbReference type="PeptideAtlas" id="A0A0B4J1E6"/>
    </source>
</evidence>
<keyword evidence="2" id="KW-1003">Cell membrane</keyword>
<keyword evidence="7 14" id="KW-1133">Transmembrane helix</keyword>
<dbReference type="InterPro" id="IPR036179">
    <property type="entry name" value="Ig-like_dom_sf"/>
</dbReference>
<dbReference type="VEuPathDB" id="HostDB:ENSMUSG00000026656"/>
<keyword evidence="10" id="KW-0675">Receptor</keyword>
<dbReference type="InterPro" id="IPR050488">
    <property type="entry name" value="Ig_Fc_receptor"/>
</dbReference>
<dbReference type="BioGRID-ORCS" id="14130">
    <property type="hits" value="2 hits in 77 CRISPR screens"/>
</dbReference>
<keyword evidence="4 14" id="KW-0812">Transmembrane</keyword>
<keyword evidence="6" id="KW-0677">Repeat</keyword>
<feature type="transmembrane region" description="Helical" evidence="14">
    <location>
        <begin position="221"/>
        <end position="246"/>
    </location>
</feature>
<dbReference type="FunFam" id="2.60.40.10:FF:000356">
    <property type="entry name" value="Low affinity immunoglobulin gamma Fc region receptor III-A"/>
    <property type="match status" value="1"/>
</dbReference>
<accession>A0A0B4J1E6</accession>
<dbReference type="SMR" id="A0A0B4J1E6"/>
<evidence type="ECO:0000256" key="7">
    <source>
        <dbReference type="ARBA" id="ARBA00022989"/>
    </source>
</evidence>
<dbReference type="CDD" id="cd05753">
    <property type="entry name" value="Ig2_FcgammaR_like"/>
    <property type="match status" value="1"/>
</dbReference>
<evidence type="ECO:0000256" key="11">
    <source>
        <dbReference type="ARBA" id="ARBA00023180"/>
    </source>
</evidence>
<dbReference type="Bgee" id="ENSMUSG00000026656">
    <property type="expression patterns" value="Expressed in stroma of bone marrow and 216 other cell types or tissues"/>
</dbReference>
<evidence type="ECO:0000256" key="2">
    <source>
        <dbReference type="ARBA" id="ARBA00022475"/>
    </source>
</evidence>
<dbReference type="OrthoDB" id="6151406at2759"/>
<dbReference type="GO" id="GO:0050776">
    <property type="term" value="P:regulation of immune response"/>
    <property type="evidence" value="ECO:0007669"/>
    <property type="project" value="UniProtKB-ARBA"/>
</dbReference>
<sequence length="340" mass="37791">MGILPFLLIPMESNWTVHVFSRTLCHMLLWTAVLNLAAGTHDLPKAVVKLEPPWIQVLKEDTVTLTCEGTHNPGNSSTQWFHNGRSIRSQVQASYTFKATVNDSGEYRCQMEQTRLSDPVDLGVISDWLLLQTPQLVFLEGETITLRCHSWRNKLLNRISFFHNEKSVRYHHYSSNFSIPKANHSHSGDYYCKGSLGRTLHQSKPVTITVQGPKSSRSLPVLTIVAAVTGIAVAAIVIILVSLVYLKKKQVPALPGNPDHREMGETLPEEVGEYRQPSGGSVPVSPGPPSGLEPTSSSPYNPPDLEEAAKTEAENTITYSLLKHPEALDEETEHDYQNHI</sequence>
<dbReference type="GO" id="GO:0005886">
    <property type="term" value="C:plasma membrane"/>
    <property type="evidence" value="ECO:0007669"/>
    <property type="project" value="UniProtKB-SubCell"/>
</dbReference>
<dbReference type="InterPro" id="IPR003599">
    <property type="entry name" value="Ig_sub"/>
</dbReference>
<dbReference type="GO" id="GO:0019864">
    <property type="term" value="F:IgG binding"/>
    <property type="evidence" value="ECO:0007669"/>
    <property type="project" value="UniProtKB-KW"/>
</dbReference>
<gene>
    <name evidence="16 17" type="primary">Fcgr2b</name>
</gene>
<reference evidence="16 18" key="1">
    <citation type="journal article" date="2009" name="PLoS Biol.">
        <title>Lineage-specific biology revealed by a finished genome assembly of the mouse.</title>
        <authorList>
            <consortium name="Mouse Genome Sequencing Consortium"/>
            <person name="Church D.M."/>
            <person name="Goodstadt L."/>
            <person name="Hillier L.W."/>
            <person name="Zody M.C."/>
            <person name="Goldstein S."/>
            <person name="She X."/>
            <person name="Bult C.J."/>
            <person name="Agarwala R."/>
            <person name="Cherry J.L."/>
            <person name="DiCuccio M."/>
            <person name="Hlavina W."/>
            <person name="Kapustin Y."/>
            <person name="Meric P."/>
            <person name="Maglott D."/>
            <person name="Birtle Z."/>
            <person name="Marques A.C."/>
            <person name="Graves T."/>
            <person name="Zhou S."/>
            <person name="Teague B."/>
            <person name="Potamousis K."/>
            <person name="Churas C."/>
            <person name="Place M."/>
            <person name="Herschleb J."/>
            <person name="Runnheim R."/>
            <person name="Forrest D."/>
            <person name="Amos-Landgraf J."/>
            <person name="Schwartz D.C."/>
            <person name="Cheng Z."/>
            <person name="Lindblad-Toh K."/>
            <person name="Eichler E.E."/>
            <person name="Ponting C.P."/>
        </authorList>
    </citation>
    <scope>NUCLEOTIDE SEQUENCE [LARGE SCALE GENOMIC DNA]</scope>
    <source>
        <strain evidence="16 18">C57BL/6J</strain>
    </source>
</reference>
<dbReference type="SMART" id="SM00409">
    <property type="entry name" value="IG"/>
    <property type="match status" value="2"/>
</dbReference>
<dbReference type="MGI" id="MGI:95499">
    <property type="gene designation" value="Fcgr2b"/>
</dbReference>
<feature type="region of interest" description="Disordered" evidence="13">
    <location>
        <begin position="271"/>
        <end position="340"/>
    </location>
</feature>
<proteinExistence type="evidence at protein level"/>
<evidence type="ECO:0000256" key="3">
    <source>
        <dbReference type="ARBA" id="ARBA00022652"/>
    </source>
</evidence>
<keyword evidence="19 20" id="KW-1267">Proteomics identification</keyword>
<evidence type="ECO:0000313" key="16">
    <source>
        <dbReference type="Ensembl" id="ENSMUSP00000027966.8"/>
    </source>
</evidence>
<dbReference type="ProteomicsDB" id="332335"/>
<dbReference type="Ensembl" id="ENSMUST00000159969.8">
    <property type="protein sequence ID" value="ENSMUSP00000137669.2"/>
    <property type="gene ID" value="ENSMUSG00000026656.16"/>
</dbReference>
<evidence type="ECO:0000256" key="6">
    <source>
        <dbReference type="ARBA" id="ARBA00022737"/>
    </source>
</evidence>
<dbReference type="PANTHER" id="PTHR11481:SF97">
    <property type="entry name" value="LOW AFFINITY IMMUNOGLOBULIN GAMMA FC REGION RECEPTOR II-B-RELATED"/>
    <property type="match status" value="1"/>
</dbReference>
<evidence type="ECO:0000256" key="14">
    <source>
        <dbReference type="SAM" id="Phobius"/>
    </source>
</evidence>
<evidence type="ECO:0000256" key="9">
    <source>
        <dbReference type="ARBA" id="ARBA00023157"/>
    </source>
</evidence>
<dbReference type="OMA" id="LEDDICY"/>
<dbReference type="GO" id="GO:0016192">
    <property type="term" value="P:vesicle-mediated transport"/>
    <property type="evidence" value="ECO:0007669"/>
    <property type="project" value="UniProtKB-ARBA"/>
</dbReference>
<evidence type="ECO:0000313" key="17">
    <source>
        <dbReference type="MGI" id="MGI:95499"/>
    </source>
</evidence>
<keyword evidence="12" id="KW-0393">Immunoglobulin domain</keyword>
<dbReference type="Proteomes" id="UP000000589">
    <property type="component" value="Chromosome 1"/>
</dbReference>
<dbReference type="PROSITE" id="PS50835">
    <property type="entry name" value="IG_LIKE"/>
    <property type="match status" value="1"/>
</dbReference>
<dbReference type="GeneTree" id="ENSGT01050000244808"/>
<evidence type="ECO:0007829" key="20">
    <source>
        <dbReference type="ProteomicsDB" id="A0A0B4J1E6"/>
    </source>
</evidence>
<keyword evidence="18" id="KW-1185">Reference proteome</keyword>
<reference evidence="16" key="3">
    <citation type="submission" date="2025-05" db="UniProtKB">
        <authorList>
            <consortium name="Ensembl"/>
        </authorList>
    </citation>
    <scope>IDENTIFICATION</scope>
    <source>
        <strain evidence="16">C57BL/6J</strain>
    </source>
</reference>
<dbReference type="DNASU" id="14130"/>
<dbReference type="RefSeq" id="NP_001405934.1">
    <property type="nucleotide sequence ID" value="NM_001419005.1"/>
</dbReference>
<dbReference type="InterPro" id="IPR013783">
    <property type="entry name" value="Ig-like_fold"/>
</dbReference>
<keyword evidence="5" id="KW-0732">Signal</keyword>
<keyword evidence="11" id="KW-0325">Glycoprotein</keyword>
<dbReference type="AGR" id="MGI:95499"/>
<evidence type="ECO:0000256" key="13">
    <source>
        <dbReference type="SAM" id="MobiDB-lite"/>
    </source>
</evidence>
<dbReference type="CTD" id="2213"/>
<feature type="domain" description="Ig-like" evidence="15">
    <location>
        <begin position="44"/>
        <end position="121"/>
    </location>
</feature>
<keyword evidence="3" id="KW-0390">IgG-binding protein</keyword>
<dbReference type="FunFam" id="2.60.40.10:FF:000217">
    <property type="entry name" value="High affinity immunoglobulin gamma Fc receptor I"/>
    <property type="match status" value="1"/>
</dbReference>
<evidence type="ECO:0000313" key="18">
    <source>
        <dbReference type="Proteomes" id="UP000000589"/>
    </source>
</evidence>
<evidence type="ECO:0000256" key="8">
    <source>
        <dbReference type="ARBA" id="ARBA00023136"/>
    </source>
</evidence>
<dbReference type="Gene3D" id="2.60.40.10">
    <property type="entry name" value="Immunoglobulins"/>
    <property type="match status" value="2"/>
</dbReference>